<proteinExistence type="predicted"/>
<comment type="caution">
    <text evidence="10">The sequence shown here is derived from an EMBL/GenBank/DDBJ whole genome shotgun (WGS) entry which is preliminary data.</text>
</comment>
<dbReference type="PANTHER" id="PTHR24243:SF224">
    <property type="entry name" value="G-PROTEIN COUPLED RECEPTOR 19-RELATED"/>
    <property type="match status" value="1"/>
</dbReference>
<dbReference type="PROSITE" id="PS00237">
    <property type="entry name" value="G_PROTEIN_RECEP_F1_1"/>
    <property type="match status" value="1"/>
</dbReference>
<sequence length="77" mass="8701">KIVVFSENAAHHCSVLTLLAIGFERYHAICYPMRETFGARLSSENILIPMVWILSCVATLPFAIYYGTEVNSFFLTL</sequence>
<keyword evidence="6" id="KW-0675">Receptor</keyword>
<feature type="non-terminal residue" evidence="10">
    <location>
        <position position="1"/>
    </location>
</feature>
<keyword evidence="5 8" id="KW-0472">Membrane</keyword>
<evidence type="ECO:0000256" key="7">
    <source>
        <dbReference type="ARBA" id="ARBA00023224"/>
    </source>
</evidence>
<keyword evidence="3 8" id="KW-1133">Transmembrane helix</keyword>
<dbReference type="PROSITE" id="PS50262">
    <property type="entry name" value="G_PROTEIN_RECEP_F1_2"/>
    <property type="match status" value="1"/>
</dbReference>
<evidence type="ECO:0000256" key="6">
    <source>
        <dbReference type="ARBA" id="ARBA00023170"/>
    </source>
</evidence>
<evidence type="ECO:0000313" key="10">
    <source>
        <dbReference type="EMBL" id="CAL1531468.1"/>
    </source>
</evidence>
<evidence type="ECO:0000259" key="9">
    <source>
        <dbReference type="PROSITE" id="PS50262"/>
    </source>
</evidence>
<evidence type="ECO:0000256" key="1">
    <source>
        <dbReference type="ARBA" id="ARBA00004141"/>
    </source>
</evidence>
<dbReference type="AlphaFoldDB" id="A0AAV2HCH5"/>
<keyword evidence="11" id="KW-1185">Reference proteome</keyword>
<keyword evidence="7" id="KW-0807">Transducer</keyword>
<dbReference type="PANTHER" id="PTHR24243">
    <property type="entry name" value="G-PROTEIN COUPLED RECEPTOR"/>
    <property type="match status" value="1"/>
</dbReference>
<evidence type="ECO:0000256" key="3">
    <source>
        <dbReference type="ARBA" id="ARBA00022989"/>
    </source>
</evidence>
<dbReference type="InterPro" id="IPR017452">
    <property type="entry name" value="GPCR_Rhodpsn_7TM"/>
</dbReference>
<dbReference type="GO" id="GO:0005886">
    <property type="term" value="C:plasma membrane"/>
    <property type="evidence" value="ECO:0007669"/>
    <property type="project" value="TreeGrafter"/>
</dbReference>
<protein>
    <recommendedName>
        <fullName evidence="9">G-protein coupled receptors family 1 profile domain-containing protein</fullName>
    </recommendedName>
</protein>
<dbReference type="SUPFAM" id="SSF81321">
    <property type="entry name" value="Family A G protein-coupled receptor-like"/>
    <property type="match status" value="1"/>
</dbReference>
<accession>A0AAV2HCH5</accession>
<feature type="transmembrane region" description="Helical" evidence="8">
    <location>
        <begin position="46"/>
        <end position="67"/>
    </location>
</feature>
<evidence type="ECO:0000256" key="8">
    <source>
        <dbReference type="SAM" id="Phobius"/>
    </source>
</evidence>
<keyword evidence="4" id="KW-0297">G-protein coupled receptor</keyword>
<evidence type="ECO:0000256" key="2">
    <source>
        <dbReference type="ARBA" id="ARBA00022692"/>
    </source>
</evidence>
<evidence type="ECO:0000256" key="5">
    <source>
        <dbReference type="ARBA" id="ARBA00023136"/>
    </source>
</evidence>
<evidence type="ECO:0000256" key="4">
    <source>
        <dbReference type="ARBA" id="ARBA00023040"/>
    </source>
</evidence>
<dbReference type="GO" id="GO:0004930">
    <property type="term" value="F:G protein-coupled receptor activity"/>
    <property type="evidence" value="ECO:0007669"/>
    <property type="project" value="UniProtKB-KW"/>
</dbReference>
<organism evidence="10 11">
    <name type="scientific">Lymnaea stagnalis</name>
    <name type="common">Great pond snail</name>
    <name type="synonym">Helix stagnalis</name>
    <dbReference type="NCBI Taxonomy" id="6523"/>
    <lineage>
        <taxon>Eukaryota</taxon>
        <taxon>Metazoa</taxon>
        <taxon>Spiralia</taxon>
        <taxon>Lophotrochozoa</taxon>
        <taxon>Mollusca</taxon>
        <taxon>Gastropoda</taxon>
        <taxon>Heterobranchia</taxon>
        <taxon>Euthyneura</taxon>
        <taxon>Panpulmonata</taxon>
        <taxon>Hygrophila</taxon>
        <taxon>Lymnaeoidea</taxon>
        <taxon>Lymnaeidae</taxon>
        <taxon>Lymnaea</taxon>
    </lineage>
</organism>
<feature type="domain" description="G-protein coupled receptors family 1 profile" evidence="9">
    <location>
        <begin position="1"/>
        <end position="77"/>
    </location>
</feature>
<comment type="subcellular location">
    <subcellularLocation>
        <location evidence="1">Membrane</location>
        <topology evidence="1">Multi-pass membrane protein</topology>
    </subcellularLocation>
</comment>
<evidence type="ECO:0000313" key="11">
    <source>
        <dbReference type="Proteomes" id="UP001497497"/>
    </source>
</evidence>
<reference evidence="10 11" key="1">
    <citation type="submission" date="2024-04" db="EMBL/GenBank/DDBJ databases">
        <authorList>
            <consortium name="Genoscope - CEA"/>
            <person name="William W."/>
        </authorList>
    </citation>
    <scope>NUCLEOTIDE SEQUENCE [LARGE SCALE GENOMIC DNA]</scope>
</reference>
<dbReference type="Pfam" id="PF00001">
    <property type="entry name" value="7tm_1"/>
    <property type="match status" value="1"/>
</dbReference>
<dbReference type="EMBL" id="CAXITT010000090">
    <property type="protein sequence ID" value="CAL1531468.1"/>
    <property type="molecule type" value="Genomic_DNA"/>
</dbReference>
<dbReference type="InterPro" id="IPR000276">
    <property type="entry name" value="GPCR_Rhodpsn"/>
</dbReference>
<name>A0AAV2HCH5_LYMST</name>
<gene>
    <name evidence="10" type="ORF">GSLYS_00005563001</name>
</gene>
<keyword evidence="2 8" id="KW-0812">Transmembrane</keyword>
<dbReference type="Proteomes" id="UP001497497">
    <property type="component" value="Unassembled WGS sequence"/>
</dbReference>
<dbReference type="Gene3D" id="1.20.1070.10">
    <property type="entry name" value="Rhodopsin 7-helix transmembrane proteins"/>
    <property type="match status" value="1"/>
</dbReference>